<evidence type="ECO:0000313" key="2">
    <source>
        <dbReference type="Proteomes" id="UP000190285"/>
    </source>
</evidence>
<dbReference type="AlphaFoldDB" id="A0A1T5IS42"/>
<protein>
    <submittedName>
        <fullName evidence="1">Uncharacterized protein</fullName>
    </submittedName>
</protein>
<dbReference type="RefSeq" id="WP_079489336.1">
    <property type="nucleotide sequence ID" value="NZ_FUZT01000001.1"/>
</dbReference>
<dbReference type="STRING" id="36842.SAMN02194393_00686"/>
<proteinExistence type="predicted"/>
<dbReference type="OrthoDB" id="9865204at2"/>
<reference evidence="1 2" key="1">
    <citation type="submission" date="2017-02" db="EMBL/GenBank/DDBJ databases">
        <authorList>
            <person name="Peterson S.W."/>
        </authorList>
    </citation>
    <scope>NUCLEOTIDE SEQUENCE [LARGE SCALE GENOMIC DNA]</scope>
    <source>
        <strain evidence="1 2">M1</strain>
    </source>
</reference>
<dbReference type="Proteomes" id="UP000190285">
    <property type="component" value="Unassembled WGS sequence"/>
</dbReference>
<evidence type="ECO:0000313" key="1">
    <source>
        <dbReference type="EMBL" id="SKC41922.1"/>
    </source>
</evidence>
<accession>A0A1T5IS42</accession>
<name>A0A1T5IS42_9FIRM</name>
<sequence>MKLNTLINEGEKIQEYIGGEKSYNKKALNDRGNRWINKSITYLQDNYPESVLTSDFISKSGESHKNYHDMVSILKGLKDVEGELGLLDY</sequence>
<dbReference type="EMBL" id="FUZT01000001">
    <property type="protein sequence ID" value="SKC41922.1"/>
    <property type="molecule type" value="Genomic_DNA"/>
</dbReference>
<organism evidence="1 2">
    <name type="scientific">Maledivibacter halophilus</name>
    <dbReference type="NCBI Taxonomy" id="36842"/>
    <lineage>
        <taxon>Bacteria</taxon>
        <taxon>Bacillati</taxon>
        <taxon>Bacillota</taxon>
        <taxon>Clostridia</taxon>
        <taxon>Peptostreptococcales</taxon>
        <taxon>Caminicellaceae</taxon>
        <taxon>Maledivibacter</taxon>
    </lineage>
</organism>
<gene>
    <name evidence="1" type="ORF">SAMN02194393_00686</name>
</gene>
<keyword evidence="2" id="KW-1185">Reference proteome</keyword>